<evidence type="ECO:0000256" key="1">
    <source>
        <dbReference type="ARBA" id="ARBA00004123"/>
    </source>
</evidence>
<evidence type="ECO:0000256" key="2">
    <source>
        <dbReference type="ARBA" id="ARBA00022705"/>
    </source>
</evidence>
<feature type="compositionally biased region" description="Polar residues" evidence="9">
    <location>
        <begin position="134"/>
        <end position="147"/>
    </location>
</feature>
<keyword evidence="7" id="KW-0131">Cell cycle</keyword>
<keyword evidence="4" id="KW-0067">ATP-binding</keyword>
<name>A0AAF0FC59_9BASI</name>
<sequence>MAVKRASQRSQGFEEDEEEDLDALLAAEDEVAGEWARPRAFDQEIVHDPRNVLFLGMDEDDSDQDLPFNGNEKPPADGERHEPMDVEEGRRSLLQEAGNSRDKETYRVTHASDRPLNSLPSFCLNTPSVLETDSYLPNTRDSTSRTSIPKYLPAEPIPATTLDGQTITIPRRRRTRGYKPTAYEANAPVKLLSEDLDTLMQRVHNPQEPEVRRLTRVRKASNVMWAEKYRPQRFTELIGDDRVHREALRWVKTWDACVFHREMPKLRKRGYGKEAEDSDMNTDPYLRPSERVLLVSGPPGLGKTTLAHVVAKQAGYRVYELNASDARTAADVEQRVRVALESDSLRGGSNQPTLVVIDEIDGATGGGNSDGLGTMGFVRALVRLIEQGKGDRKKRSELPTTRRKKGALPILRPIVCICNDLYAPALRPLRPYSKILRFHRPPTLTLARRLLQICAEEDMRADTRSLSLLCELTHGDFRACLHALEMLHSQDAVVTDDAITQSTIGIKDSVVSQQRLFAQLFCQVDATPAQFHARRTRQSKATQADRIAALVQELSGYGEYDRLASACFEHYLHLRLPDQGWQRYGVAHDWLHFAQSMMQRAYGGGGAGNAPAYELFAFMPWTFVPWHLLFASLANPLPEQISRTDYENHLRLEEMKLLISTMRAQLPASIQPYHGRSAIATDLGPALTRILSPDLKLHTSNTDTASKAALDRLVDTMLSLSLAFVPDRGEDGILVHRIQPPIDAFCKFSGESRCEVGPSRHGVKQHVQRELEREAARRKPTQPTGPASLPTSLSTSAANDTTKKKQLITYDFFGRAIATASANVNSISANSATQQEDAPKKEFRVFFRFHEGYSNAVRKSIKLSSLI</sequence>
<feature type="compositionally biased region" description="Basic and acidic residues" evidence="9">
    <location>
        <begin position="74"/>
        <end position="86"/>
    </location>
</feature>
<comment type="subcellular location">
    <subcellularLocation>
        <location evidence="1">Nucleus</location>
    </subcellularLocation>
</comment>
<dbReference type="InterPro" id="IPR053016">
    <property type="entry name" value="CTF18-RFC_complex"/>
</dbReference>
<organism evidence="11 12">
    <name type="scientific">Malassezia psittaci</name>
    <dbReference type="NCBI Taxonomy" id="1821823"/>
    <lineage>
        <taxon>Eukaryota</taxon>
        <taxon>Fungi</taxon>
        <taxon>Dikarya</taxon>
        <taxon>Basidiomycota</taxon>
        <taxon>Ustilaginomycotina</taxon>
        <taxon>Malasseziomycetes</taxon>
        <taxon>Malasseziales</taxon>
        <taxon>Malasseziaceae</taxon>
        <taxon>Malassezia</taxon>
    </lineage>
</organism>
<dbReference type="InterPro" id="IPR003593">
    <property type="entry name" value="AAA+_ATPase"/>
</dbReference>
<evidence type="ECO:0000256" key="7">
    <source>
        <dbReference type="ARBA" id="ARBA00023306"/>
    </source>
</evidence>
<comment type="similarity">
    <text evidence="8">Belongs to the activator 1 small subunits family. CTF18 subfamily.</text>
</comment>
<evidence type="ECO:0000256" key="4">
    <source>
        <dbReference type="ARBA" id="ARBA00022840"/>
    </source>
</evidence>
<evidence type="ECO:0000256" key="6">
    <source>
        <dbReference type="ARBA" id="ARBA00023242"/>
    </source>
</evidence>
<feature type="compositionally biased region" description="Basic and acidic residues" evidence="9">
    <location>
        <begin position="767"/>
        <end position="777"/>
    </location>
</feature>
<feature type="region of interest" description="Disordered" evidence="9">
    <location>
        <begin position="755"/>
        <end position="800"/>
    </location>
</feature>
<feature type="region of interest" description="Disordered" evidence="9">
    <location>
        <begin position="1"/>
        <end position="21"/>
    </location>
</feature>
<feature type="compositionally biased region" description="Low complexity" evidence="9">
    <location>
        <begin position="784"/>
        <end position="798"/>
    </location>
</feature>
<dbReference type="GO" id="GO:0005524">
    <property type="term" value="F:ATP binding"/>
    <property type="evidence" value="ECO:0007669"/>
    <property type="project" value="UniProtKB-KW"/>
</dbReference>
<dbReference type="CDD" id="cd18140">
    <property type="entry name" value="HLD_clamp_RFC"/>
    <property type="match status" value="1"/>
</dbReference>
<keyword evidence="12" id="KW-1185">Reference proteome</keyword>
<dbReference type="SMART" id="SM00382">
    <property type="entry name" value="AAA"/>
    <property type="match status" value="1"/>
</dbReference>
<dbReference type="Proteomes" id="UP001214628">
    <property type="component" value="Chromosome 3"/>
</dbReference>
<proteinExistence type="inferred from homology"/>
<dbReference type="CDD" id="cd00009">
    <property type="entry name" value="AAA"/>
    <property type="match status" value="1"/>
</dbReference>
<keyword evidence="5" id="KW-0238">DNA-binding</keyword>
<keyword evidence="3" id="KW-0547">Nucleotide-binding</keyword>
<dbReference type="Pfam" id="PF00004">
    <property type="entry name" value="AAA"/>
    <property type="match status" value="1"/>
</dbReference>
<dbReference type="PANTHER" id="PTHR46765:SF1">
    <property type="entry name" value="P-LOOP CONTAINING NUCLEOSIDE TRIPHOSPHATE HYDROLASES SUPERFAMILY PROTEIN"/>
    <property type="match status" value="1"/>
</dbReference>
<protein>
    <submittedName>
        <fullName evidence="11">Chromosome transmission fidelity protein 18</fullName>
    </submittedName>
</protein>
<evidence type="ECO:0000313" key="12">
    <source>
        <dbReference type="Proteomes" id="UP001214628"/>
    </source>
</evidence>
<dbReference type="GO" id="GO:0003677">
    <property type="term" value="F:DNA binding"/>
    <property type="evidence" value="ECO:0007669"/>
    <property type="project" value="UniProtKB-KW"/>
</dbReference>
<gene>
    <name evidence="11" type="primary">ctf18</name>
    <name evidence="11" type="ORF">MPSI1_002438</name>
</gene>
<evidence type="ECO:0000313" key="11">
    <source>
        <dbReference type="EMBL" id="WFD43774.1"/>
    </source>
</evidence>
<dbReference type="SUPFAM" id="SSF52540">
    <property type="entry name" value="P-loop containing nucleoside triphosphate hydrolases"/>
    <property type="match status" value="1"/>
</dbReference>
<dbReference type="InterPro" id="IPR003959">
    <property type="entry name" value="ATPase_AAA_core"/>
</dbReference>
<reference evidence="11" key="1">
    <citation type="submission" date="2023-02" db="EMBL/GenBank/DDBJ databases">
        <title>Mating type loci evolution in Malassezia.</title>
        <authorList>
            <person name="Coelho M.A."/>
        </authorList>
    </citation>
    <scope>NUCLEOTIDE SEQUENCE</scope>
    <source>
        <strain evidence="11">CBS 14136</strain>
    </source>
</reference>
<evidence type="ECO:0000256" key="9">
    <source>
        <dbReference type="SAM" id="MobiDB-lite"/>
    </source>
</evidence>
<dbReference type="GO" id="GO:0006260">
    <property type="term" value="P:DNA replication"/>
    <property type="evidence" value="ECO:0007669"/>
    <property type="project" value="UniProtKB-KW"/>
</dbReference>
<dbReference type="InterPro" id="IPR027417">
    <property type="entry name" value="P-loop_NTPase"/>
</dbReference>
<dbReference type="PANTHER" id="PTHR46765">
    <property type="entry name" value="P-LOOP CONTAINING NUCLEOSIDE TRIPHOSPHATE HYDROLASES SUPERFAMILY PROTEIN"/>
    <property type="match status" value="1"/>
</dbReference>
<dbReference type="Gene3D" id="3.40.50.300">
    <property type="entry name" value="P-loop containing nucleotide triphosphate hydrolases"/>
    <property type="match status" value="1"/>
</dbReference>
<evidence type="ECO:0000256" key="5">
    <source>
        <dbReference type="ARBA" id="ARBA00023125"/>
    </source>
</evidence>
<dbReference type="Gene3D" id="1.10.8.60">
    <property type="match status" value="1"/>
</dbReference>
<dbReference type="GO" id="GO:0005634">
    <property type="term" value="C:nucleus"/>
    <property type="evidence" value="ECO:0007669"/>
    <property type="project" value="UniProtKB-SubCell"/>
</dbReference>
<dbReference type="EMBL" id="CP118377">
    <property type="protein sequence ID" value="WFD43774.1"/>
    <property type="molecule type" value="Genomic_DNA"/>
</dbReference>
<keyword evidence="2" id="KW-0235">DNA replication</keyword>
<feature type="region of interest" description="Disordered" evidence="9">
    <location>
        <begin position="134"/>
        <end position="157"/>
    </location>
</feature>
<dbReference type="AlphaFoldDB" id="A0AAF0FC59"/>
<evidence type="ECO:0000256" key="8">
    <source>
        <dbReference type="ARBA" id="ARBA00043975"/>
    </source>
</evidence>
<keyword evidence="6" id="KW-0539">Nucleus</keyword>
<dbReference type="GO" id="GO:0016887">
    <property type="term" value="F:ATP hydrolysis activity"/>
    <property type="evidence" value="ECO:0007669"/>
    <property type="project" value="InterPro"/>
</dbReference>
<evidence type="ECO:0000256" key="3">
    <source>
        <dbReference type="ARBA" id="ARBA00022741"/>
    </source>
</evidence>
<evidence type="ECO:0000259" key="10">
    <source>
        <dbReference type="SMART" id="SM00382"/>
    </source>
</evidence>
<dbReference type="InterPro" id="IPR047854">
    <property type="entry name" value="RFC_lid"/>
</dbReference>
<feature type="region of interest" description="Disordered" evidence="9">
    <location>
        <begin position="56"/>
        <end position="86"/>
    </location>
</feature>
<accession>A0AAF0FC59</accession>
<feature type="domain" description="AAA+ ATPase" evidence="10">
    <location>
        <begin position="289"/>
        <end position="443"/>
    </location>
</feature>